<comment type="similarity">
    <text evidence="1">Belongs to the ADP-ribosylglycohydrolase family.</text>
</comment>
<protein>
    <recommendedName>
        <fullName evidence="6">ADP-ribosylglycohydrolase</fullName>
    </recommendedName>
</protein>
<accession>A0A1X0XSS1</accession>
<feature type="binding site" evidence="3">
    <location>
        <position position="331"/>
    </location>
    <ligand>
        <name>Mg(2+)</name>
        <dbReference type="ChEBI" id="CHEBI:18420"/>
        <label>1</label>
    </ligand>
</feature>
<evidence type="ECO:0000313" key="4">
    <source>
        <dbReference type="EMBL" id="ORJ55916.1"/>
    </source>
</evidence>
<evidence type="ECO:0000256" key="3">
    <source>
        <dbReference type="PIRSR" id="PIRSR605502-1"/>
    </source>
</evidence>
<feature type="binding site" evidence="3">
    <location>
        <position position="333"/>
    </location>
    <ligand>
        <name>Mg(2+)</name>
        <dbReference type="ChEBI" id="CHEBI:18420"/>
        <label>1</label>
    </ligand>
</feature>
<dbReference type="Pfam" id="PF03747">
    <property type="entry name" value="ADP_ribosyl_GH"/>
    <property type="match status" value="1"/>
</dbReference>
<comment type="caution">
    <text evidence="4">The sequence shown here is derived from an EMBL/GenBank/DDBJ whole genome shotgun (WGS) entry which is preliminary data.</text>
</comment>
<reference evidence="4 5" key="1">
    <citation type="submission" date="2017-03" db="EMBL/GenBank/DDBJ databases">
        <title>Genome sequence of Geothermobacter sp. EPR-M, Deep-Sea Iron Reducer.</title>
        <authorList>
            <person name="Tully B."/>
            <person name="Savalia P."/>
            <person name="Abuyen K."/>
            <person name="Baughan C."/>
            <person name="Romero E."/>
            <person name="Ronkowski C."/>
            <person name="Torres B."/>
            <person name="Tremblay J."/>
            <person name="Trujillo A."/>
            <person name="Tyler M."/>
            <person name="Perez-Rodriguez I."/>
            <person name="Amend J."/>
        </authorList>
    </citation>
    <scope>NUCLEOTIDE SEQUENCE [LARGE SCALE GENOMIC DNA]</scope>
    <source>
        <strain evidence="4 5">EPR-M</strain>
    </source>
</reference>
<dbReference type="InterPro" id="IPR005502">
    <property type="entry name" value="Ribosyl_crysJ1"/>
</dbReference>
<dbReference type="Gene3D" id="1.10.4080.10">
    <property type="entry name" value="ADP-ribosylation/Crystallin J1"/>
    <property type="match status" value="1"/>
</dbReference>
<keyword evidence="5" id="KW-1185">Reference proteome</keyword>
<name>A0A1X0XSS1_9BACT</name>
<dbReference type="EMBL" id="NAAD01000024">
    <property type="protein sequence ID" value="ORJ55916.1"/>
    <property type="molecule type" value="Genomic_DNA"/>
</dbReference>
<dbReference type="AlphaFoldDB" id="A0A1X0XSS1"/>
<feature type="binding site" evidence="3">
    <location>
        <position position="83"/>
    </location>
    <ligand>
        <name>Mg(2+)</name>
        <dbReference type="ChEBI" id="CHEBI:18420"/>
        <label>1</label>
    </ligand>
</feature>
<dbReference type="SUPFAM" id="SSF101478">
    <property type="entry name" value="ADP-ribosylglycohydrolase"/>
    <property type="match status" value="1"/>
</dbReference>
<dbReference type="PANTHER" id="PTHR16222">
    <property type="entry name" value="ADP-RIBOSYLGLYCOHYDROLASE"/>
    <property type="match status" value="1"/>
</dbReference>
<dbReference type="Proteomes" id="UP000193136">
    <property type="component" value="Unassembled WGS sequence"/>
</dbReference>
<evidence type="ECO:0000313" key="5">
    <source>
        <dbReference type="Proteomes" id="UP000193136"/>
    </source>
</evidence>
<dbReference type="GO" id="GO:0046872">
    <property type="term" value="F:metal ion binding"/>
    <property type="evidence" value="ECO:0007669"/>
    <property type="project" value="UniProtKB-KW"/>
</dbReference>
<comment type="cofactor">
    <cofactor evidence="3">
        <name>Mg(2+)</name>
        <dbReference type="ChEBI" id="CHEBI:18420"/>
    </cofactor>
    <text evidence="3">Binds 2 magnesium ions per subunit.</text>
</comment>
<feature type="binding site" evidence="3">
    <location>
        <position position="84"/>
    </location>
    <ligand>
        <name>Mg(2+)</name>
        <dbReference type="ChEBI" id="CHEBI:18420"/>
        <label>1</label>
    </ligand>
</feature>
<keyword evidence="3" id="KW-0460">Magnesium</keyword>
<proteinExistence type="inferred from homology"/>
<keyword evidence="3" id="KW-0479">Metal-binding</keyword>
<keyword evidence="2" id="KW-0378">Hydrolase</keyword>
<dbReference type="InterPro" id="IPR036705">
    <property type="entry name" value="Ribosyl_crysJ1_sf"/>
</dbReference>
<gene>
    <name evidence="4" type="ORF">B5V00_14675</name>
</gene>
<dbReference type="STRING" id="1969733.B5V00_14675"/>
<sequence length="377" mass="40707">MVRRAQPGAVETPEQKDFILRYRPWVGRQAFGHFHGCLLGGAVGDALGWPIEFSSLETIRSVYGAEGITAPVANTRGRVEISDDTQMALFTAEGLLHGHVEWCAGRKDAITRQAHRAYLRWLHAQGEELPEGSRDYLIGGHLLRYPEMFAVRAPGGTCITALKSGRVGTMEERINDSKGCGTVMRVAPVGLFAASPELLSTLAEDESNETAFRLGCEISAITHGHPTGWLAGGYLALLISRAIMGDSLDKATAVADAELLRWPEHEECVTAIRKAWRIYGETGNTPGPEAIARIGEGWVAEEALAIALYCALCYRDHFEKAVLLSVNHGGDSDSTGAITGNIMGALLGDRAIPREWTKGLELEGCIGKMAGRLFVGP</sequence>
<feature type="binding site" evidence="3">
    <location>
        <position position="334"/>
    </location>
    <ligand>
        <name>Mg(2+)</name>
        <dbReference type="ChEBI" id="CHEBI:18420"/>
        <label>1</label>
    </ligand>
</feature>
<dbReference type="GO" id="GO:0016787">
    <property type="term" value="F:hydrolase activity"/>
    <property type="evidence" value="ECO:0007669"/>
    <property type="project" value="UniProtKB-KW"/>
</dbReference>
<feature type="binding site" evidence="3">
    <location>
        <position position="82"/>
    </location>
    <ligand>
        <name>Mg(2+)</name>
        <dbReference type="ChEBI" id="CHEBI:18420"/>
        <label>1</label>
    </ligand>
</feature>
<dbReference type="PANTHER" id="PTHR16222:SF24">
    <property type="entry name" value="ADP-RIBOSYLHYDROLASE ARH3"/>
    <property type="match status" value="1"/>
</dbReference>
<evidence type="ECO:0000256" key="1">
    <source>
        <dbReference type="ARBA" id="ARBA00010702"/>
    </source>
</evidence>
<evidence type="ECO:0008006" key="6">
    <source>
        <dbReference type="Google" id="ProtNLM"/>
    </source>
</evidence>
<evidence type="ECO:0000256" key="2">
    <source>
        <dbReference type="ARBA" id="ARBA00022801"/>
    </source>
</evidence>
<organism evidence="4 5">
    <name type="scientific">Geothermobacter hydrogeniphilus</name>
    <dbReference type="NCBI Taxonomy" id="1969733"/>
    <lineage>
        <taxon>Bacteria</taxon>
        <taxon>Pseudomonadati</taxon>
        <taxon>Thermodesulfobacteriota</taxon>
        <taxon>Desulfuromonadia</taxon>
        <taxon>Desulfuromonadales</taxon>
        <taxon>Geothermobacteraceae</taxon>
        <taxon>Geothermobacter</taxon>
    </lineage>
</organism>
<dbReference type="InterPro" id="IPR050792">
    <property type="entry name" value="ADP-ribosylglycohydrolase"/>
</dbReference>